<reference evidence="4" key="1">
    <citation type="journal article" date="2019" name="Int. J. Syst. Evol. Microbiol.">
        <title>The Global Catalogue of Microorganisms (GCM) 10K type strain sequencing project: providing services to taxonomists for standard genome sequencing and annotation.</title>
        <authorList>
            <consortium name="The Broad Institute Genomics Platform"/>
            <consortium name="The Broad Institute Genome Sequencing Center for Infectious Disease"/>
            <person name="Wu L."/>
            <person name="Ma J."/>
        </authorList>
    </citation>
    <scope>NUCLEOTIDE SEQUENCE [LARGE SCALE GENOMIC DNA]</scope>
    <source>
        <strain evidence="4">CECT 7706</strain>
    </source>
</reference>
<proteinExistence type="predicted"/>
<comment type="caution">
    <text evidence="3">The sequence shown here is derived from an EMBL/GenBank/DDBJ whole genome shotgun (WGS) entry which is preliminary data.</text>
</comment>
<feature type="domain" description="Cytochrome C Planctomycete-type" evidence="2">
    <location>
        <begin position="218"/>
        <end position="278"/>
    </location>
</feature>
<feature type="transmembrane region" description="Helical" evidence="1">
    <location>
        <begin position="90"/>
        <end position="111"/>
    </location>
</feature>
<name>A0ABT8CBT9_9BACT</name>
<dbReference type="PANTHER" id="PTHR35889:SF3">
    <property type="entry name" value="F-BOX DOMAIN-CONTAINING PROTEIN"/>
    <property type="match status" value="1"/>
</dbReference>
<dbReference type="Pfam" id="PF07635">
    <property type="entry name" value="PSCyt1"/>
    <property type="match status" value="1"/>
</dbReference>
<feature type="transmembrane region" description="Helical" evidence="1">
    <location>
        <begin position="153"/>
        <end position="170"/>
    </location>
</feature>
<keyword evidence="1" id="KW-1133">Transmembrane helix</keyword>
<dbReference type="Proteomes" id="UP001236663">
    <property type="component" value="Unassembled WGS sequence"/>
</dbReference>
<dbReference type="InterPro" id="IPR032675">
    <property type="entry name" value="LRR_dom_sf"/>
</dbReference>
<feature type="transmembrane region" description="Helical" evidence="1">
    <location>
        <begin position="57"/>
        <end position="78"/>
    </location>
</feature>
<sequence length="499" mass="55368">MNKTIRLVHHQIKTVTSWPLVGISLLSLVIYLFFLMVPLSLESGNPLWVLLGRFHPLILHFPIVLILLVTAGIILAQLKPGIIHPSVIRAILGVSVVASLFAIGAGYVLYLSEDYSGPLVSNHFYGALVTGSCLSIATIFYELRLVSDQVSRAFFFGFLILTNASLAYTSHLGGSLTHGEYYLSEPINSLLPAKKSDKAPEDMLLYSDIVATILETRCANCHNENKSKGDLLLTSHSALLEAGKSEKTAVIPGDPNGSELMVRILLPEDHDDRMPPEGKPGLTESEISVLRFWIETGASEEMTKGEIQDKPVLAELEQMMPEIQQAQYKILEEKEAFDEALKELQGMASDRGIEIVPDELANGDYFGLKMKFPPSPFGGRELQEFSGYFPHFSRVSLASSDVTDDDLYYLGKMTQLRRLVLQKTAIEGDGLPYLKDLPLLEELNLSFTLLDDASLLHLLSFPSLKKVYLFGTSLNDEVIEAVQKHRPDLEIILEEGPFY</sequence>
<organism evidence="3 4">
    <name type="scientific">Cyclobacterium jeungdonense</name>
    <dbReference type="NCBI Taxonomy" id="708087"/>
    <lineage>
        <taxon>Bacteria</taxon>
        <taxon>Pseudomonadati</taxon>
        <taxon>Bacteroidota</taxon>
        <taxon>Cytophagia</taxon>
        <taxon>Cytophagales</taxon>
        <taxon>Cyclobacteriaceae</taxon>
        <taxon>Cyclobacterium</taxon>
    </lineage>
</organism>
<evidence type="ECO:0000259" key="2">
    <source>
        <dbReference type="Pfam" id="PF07635"/>
    </source>
</evidence>
<evidence type="ECO:0000313" key="4">
    <source>
        <dbReference type="Proteomes" id="UP001236663"/>
    </source>
</evidence>
<feature type="transmembrane region" description="Helical" evidence="1">
    <location>
        <begin position="123"/>
        <end position="141"/>
    </location>
</feature>
<evidence type="ECO:0000313" key="3">
    <source>
        <dbReference type="EMBL" id="MDN3689414.1"/>
    </source>
</evidence>
<feature type="transmembrane region" description="Helical" evidence="1">
    <location>
        <begin position="20"/>
        <end position="37"/>
    </location>
</feature>
<accession>A0ABT8CBT9</accession>
<protein>
    <submittedName>
        <fullName evidence="3">C-type cytochrome domain-containing protein</fullName>
    </submittedName>
</protein>
<dbReference type="InterPro" id="IPR011429">
    <property type="entry name" value="Cyt_c_Planctomycete-type"/>
</dbReference>
<evidence type="ECO:0000256" key="1">
    <source>
        <dbReference type="SAM" id="Phobius"/>
    </source>
</evidence>
<keyword evidence="1" id="KW-0812">Transmembrane</keyword>
<dbReference type="SUPFAM" id="SSF52047">
    <property type="entry name" value="RNI-like"/>
    <property type="match status" value="1"/>
</dbReference>
<dbReference type="EMBL" id="JAUFQS010000026">
    <property type="protein sequence ID" value="MDN3689414.1"/>
    <property type="molecule type" value="Genomic_DNA"/>
</dbReference>
<dbReference type="Gene3D" id="3.80.10.10">
    <property type="entry name" value="Ribonuclease Inhibitor"/>
    <property type="match status" value="1"/>
</dbReference>
<keyword evidence="1" id="KW-0472">Membrane</keyword>
<keyword evidence="4" id="KW-1185">Reference proteome</keyword>
<dbReference type="PANTHER" id="PTHR35889">
    <property type="entry name" value="CYCLOINULO-OLIGOSACCHARIDE FRUCTANOTRANSFERASE-RELATED"/>
    <property type="match status" value="1"/>
</dbReference>
<dbReference type="RefSeq" id="WP_240459354.1">
    <property type="nucleotide sequence ID" value="NZ_JAUFQS010000026.1"/>
</dbReference>
<gene>
    <name evidence="3" type="ORF">QWZ15_16390</name>
</gene>